<dbReference type="GO" id="GO:0003677">
    <property type="term" value="F:DNA binding"/>
    <property type="evidence" value="ECO:0007669"/>
    <property type="project" value="UniProtKB-UniRule"/>
</dbReference>
<keyword evidence="5 8" id="KW-0804">Transcription</keyword>
<evidence type="ECO:0000256" key="6">
    <source>
        <dbReference type="ARBA" id="ARBA00024916"/>
    </source>
</evidence>
<dbReference type="InterPro" id="IPR023459">
    <property type="entry name" value="Tscrpt_elong_fac_GreA/B_fam"/>
</dbReference>
<dbReference type="HAMAP" id="MF_00105">
    <property type="entry name" value="GreA_GreB"/>
    <property type="match status" value="1"/>
</dbReference>
<dbReference type="RefSeq" id="WP_012788914.1">
    <property type="nucleotide sequence ID" value="NC_013132.1"/>
</dbReference>
<gene>
    <name evidence="8" type="primary">greA</name>
    <name evidence="12" type="ordered locus">Cpin_1240</name>
</gene>
<dbReference type="KEGG" id="cpi:Cpin_1240"/>
<dbReference type="FunFam" id="1.10.287.180:FF:000001">
    <property type="entry name" value="Transcription elongation factor GreA"/>
    <property type="match status" value="1"/>
</dbReference>
<dbReference type="NCBIfam" id="TIGR01462">
    <property type="entry name" value="greA"/>
    <property type="match status" value="1"/>
</dbReference>
<dbReference type="Pfam" id="PF03449">
    <property type="entry name" value="GreA_GreB_N"/>
    <property type="match status" value="1"/>
</dbReference>
<evidence type="ECO:0000256" key="4">
    <source>
        <dbReference type="ARBA" id="ARBA00023125"/>
    </source>
</evidence>
<dbReference type="GO" id="GO:0032784">
    <property type="term" value="P:regulation of DNA-templated transcription elongation"/>
    <property type="evidence" value="ECO:0007669"/>
    <property type="project" value="UniProtKB-UniRule"/>
</dbReference>
<dbReference type="SUPFAM" id="SSF54534">
    <property type="entry name" value="FKBP-like"/>
    <property type="match status" value="1"/>
</dbReference>
<accession>A0A979G185</accession>
<evidence type="ECO:0000256" key="1">
    <source>
        <dbReference type="ARBA" id="ARBA00008213"/>
    </source>
</evidence>
<dbReference type="Proteomes" id="UP000002215">
    <property type="component" value="Chromosome"/>
</dbReference>
<reference evidence="13" key="1">
    <citation type="submission" date="2009-08" db="EMBL/GenBank/DDBJ databases">
        <title>The complete genome of Chitinophaga pinensis DSM 2588.</title>
        <authorList>
            <consortium name="US DOE Joint Genome Institute (JGI-PGF)"/>
            <person name="Lucas S."/>
            <person name="Copeland A."/>
            <person name="Lapidus A."/>
            <person name="Glavina del Rio T."/>
            <person name="Dalin E."/>
            <person name="Tice H."/>
            <person name="Bruce D."/>
            <person name="Goodwin L."/>
            <person name="Pitluck S."/>
            <person name="Kyrpides N."/>
            <person name="Mavromatis K."/>
            <person name="Ivanova N."/>
            <person name="Mikhailova N."/>
            <person name="Sims D."/>
            <person name="Meinche L."/>
            <person name="Brettin T."/>
            <person name="Detter J.C."/>
            <person name="Han C."/>
            <person name="Larimer F."/>
            <person name="Land M."/>
            <person name="Hauser L."/>
            <person name="Markowitz V."/>
            <person name="Cheng J.-F."/>
            <person name="Hugenholtz P."/>
            <person name="Woyke T."/>
            <person name="Wu D."/>
            <person name="Spring S."/>
            <person name="Klenk H.-P."/>
            <person name="Eisen J.A."/>
        </authorList>
    </citation>
    <scope>NUCLEOTIDE SEQUENCE [LARGE SCALE GENOMIC DNA]</scope>
    <source>
        <strain evidence="13">ATCC 43595 / DSM 2588 / LMG 13176 / NBRC 15968 / NCIMB 11800 / UQM 2034</strain>
    </source>
</reference>
<dbReference type="PROSITE" id="PS00830">
    <property type="entry name" value="GREAB_2"/>
    <property type="match status" value="1"/>
</dbReference>
<dbReference type="GO" id="GO:0003746">
    <property type="term" value="F:translation elongation factor activity"/>
    <property type="evidence" value="ECO:0007669"/>
    <property type="project" value="UniProtKB-KW"/>
</dbReference>
<dbReference type="EMBL" id="CP001699">
    <property type="protein sequence ID" value="ACU58738.1"/>
    <property type="molecule type" value="Genomic_DNA"/>
</dbReference>
<comment type="similarity">
    <text evidence="1 8 9">Belongs to the GreA/GreB family.</text>
</comment>
<feature type="domain" description="Transcription elongation factor GreA/GreB N-terminal" evidence="11">
    <location>
        <begin position="5"/>
        <end position="75"/>
    </location>
</feature>
<dbReference type="InterPro" id="IPR036805">
    <property type="entry name" value="Tscrpt_elong_fac_GreA/B_N_sf"/>
</dbReference>
<keyword evidence="3 8" id="KW-0805">Transcription regulation</keyword>
<keyword evidence="4 8" id="KW-0238">DNA-binding</keyword>
<name>A0A979G185_CHIPD</name>
<evidence type="ECO:0000256" key="9">
    <source>
        <dbReference type="RuleBase" id="RU000556"/>
    </source>
</evidence>
<keyword evidence="12" id="KW-0648">Protein biosynthesis</keyword>
<dbReference type="Gene3D" id="1.10.287.180">
    <property type="entry name" value="Transcription elongation factor, GreA/GreB, N-terminal domain"/>
    <property type="match status" value="1"/>
</dbReference>
<reference evidence="12 13" key="2">
    <citation type="journal article" date="2010" name="Stand. Genomic Sci.">
        <title>Complete genome sequence of Chitinophaga pinensis type strain (UQM 2034).</title>
        <authorList>
            <person name="Glavina Del Rio T."/>
            <person name="Abt B."/>
            <person name="Spring S."/>
            <person name="Lapidus A."/>
            <person name="Nolan M."/>
            <person name="Tice H."/>
            <person name="Copeland A."/>
            <person name="Cheng J.F."/>
            <person name="Chen F."/>
            <person name="Bruce D."/>
            <person name="Goodwin L."/>
            <person name="Pitluck S."/>
            <person name="Ivanova N."/>
            <person name="Mavromatis K."/>
            <person name="Mikhailova N."/>
            <person name="Pati A."/>
            <person name="Chen A."/>
            <person name="Palaniappan K."/>
            <person name="Land M."/>
            <person name="Hauser L."/>
            <person name="Chang Y.J."/>
            <person name="Jeffries C.D."/>
            <person name="Chain P."/>
            <person name="Saunders E."/>
            <person name="Detter J.C."/>
            <person name="Brettin T."/>
            <person name="Rohde M."/>
            <person name="Goker M."/>
            <person name="Bristow J."/>
            <person name="Eisen J.A."/>
            <person name="Markowitz V."/>
            <person name="Hugenholtz P."/>
            <person name="Kyrpides N.C."/>
            <person name="Klenk H.P."/>
            <person name="Lucas S."/>
        </authorList>
    </citation>
    <scope>NUCLEOTIDE SEQUENCE [LARGE SCALE GENOMIC DNA]</scope>
    <source>
        <strain evidence="13">ATCC 43595 / DSM 2588 / LMG 13176 / NBRC 15968 / NCIMB 11800 / UQM 2034</strain>
    </source>
</reference>
<dbReference type="InterPro" id="IPR001437">
    <property type="entry name" value="Tscrpt_elong_fac_GreA/B_C"/>
</dbReference>
<organism evidence="12 13">
    <name type="scientific">Chitinophaga pinensis (strain ATCC 43595 / DSM 2588 / LMG 13176 / NBRC 15968 / NCIMB 11800 / UQM 2034)</name>
    <dbReference type="NCBI Taxonomy" id="485918"/>
    <lineage>
        <taxon>Bacteria</taxon>
        <taxon>Pseudomonadati</taxon>
        <taxon>Bacteroidota</taxon>
        <taxon>Chitinophagia</taxon>
        <taxon>Chitinophagales</taxon>
        <taxon>Chitinophagaceae</taxon>
        <taxon>Chitinophaga</taxon>
    </lineage>
</organism>
<dbReference type="GO" id="GO:0070063">
    <property type="term" value="F:RNA polymerase binding"/>
    <property type="evidence" value="ECO:0007669"/>
    <property type="project" value="InterPro"/>
</dbReference>
<evidence type="ECO:0000259" key="11">
    <source>
        <dbReference type="Pfam" id="PF03449"/>
    </source>
</evidence>
<dbReference type="InterPro" id="IPR018151">
    <property type="entry name" value="TF_GreA/GreB_CS"/>
</dbReference>
<dbReference type="Gene3D" id="3.10.50.30">
    <property type="entry name" value="Transcription elongation factor, GreA/GreB, C-terminal domain"/>
    <property type="match status" value="1"/>
</dbReference>
<evidence type="ECO:0000256" key="5">
    <source>
        <dbReference type="ARBA" id="ARBA00023163"/>
    </source>
</evidence>
<dbReference type="InterPro" id="IPR028624">
    <property type="entry name" value="Tscrpt_elong_fac_GreA/B"/>
</dbReference>
<evidence type="ECO:0000313" key="13">
    <source>
        <dbReference type="Proteomes" id="UP000002215"/>
    </source>
</evidence>
<dbReference type="PIRSF" id="PIRSF006092">
    <property type="entry name" value="GreA_GreB"/>
    <property type="match status" value="1"/>
</dbReference>
<evidence type="ECO:0000256" key="3">
    <source>
        <dbReference type="ARBA" id="ARBA00023015"/>
    </source>
</evidence>
<dbReference type="AlphaFoldDB" id="A0A979G185"/>
<dbReference type="Pfam" id="PF01272">
    <property type="entry name" value="GreA_GreB"/>
    <property type="match status" value="1"/>
</dbReference>
<sequence>MSGINYVTKETLDQMREELSFLKTKGRAEIARAIAEAREKGDLKENAEYDAAKEAQGMHEAKVAILESAIATARIVEADSIDTSKVSILCKVTITNMANKKTVTYQLVSEKEADLKLNKISVTSPIGKGLLGKAVGEIADVHAPNGSLKFKIENITI</sequence>
<dbReference type="FunFam" id="3.10.50.30:FF:000001">
    <property type="entry name" value="Transcription elongation factor GreA"/>
    <property type="match status" value="1"/>
</dbReference>
<dbReference type="SUPFAM" id="SSF46557">
    <property type="entry name" value="GreA transcript cleavage protein, N-terminal domain"/>
    <property type="match status" value="1"/>
</dbReference>
<dbReference type="GO" id="GO:0006354">
    <property type="term" value="P:DNA-templated transcription elongation"/>
    <property type="evidence" value="ECO:0007669"/>
    <property type="project" value="TreeGrafter"/>
</dbReference>
<keyword evidence="12" id="KW-0251">Elongation factor</keyword>
<evidence type="ECO:0000256" key="8">
    <source>
        <dbReference type="HAMAP-Rule" id="MF_00105"/>
    </source>
</evidence>
<dbReference type="InterPro" id="IPR036953">
    <property type="entry name" value="GreA/GreB_C_sf"/>
</dbReference>
<protein>
    <recommendedName>
        <fullName evidence="2 8">Transcription elongation factor GreA</fullName>
    </recommendedName>
    <alternativeName>
        <fullName evidence="7 8">Transcript cleavage factor GreA</fullName>
    </alternativeName>
</protein>
<dbReference type="PANTHER" id="PTHR30437:SF4">
    <property type="entry name" value="TRANSCRIPTION ELONGATION FACTOR GREA"/>
    <property type="match status" value="1"/>
</dbReference>
<dbReference type="InterPro" id="IPR006359">
    <property type="entry name" value="Tscrpt_elong_fac_GreA"/>
</dbReference>
<feature type="domain" description="Transcription elongation factor GreA/GreB C-terminal" evidence="10">
    <location>
        <begin position="83"/>
        <end position="156"/>
    </location>
</feature>
<dbReference type="InterPro" id="IPR022691">
    <property type="entry name" value="Tscrpt_elong_fac_GreA/B_N"/>
</dbReference>
<evidence type="ECO:0000256" key="2">
    <source>
        <dbReference type="ARBA" id="ARBA00013729"/>
    </source>
</evidence>
<evidence type="ECO:0000256" key="7">
    <source>
        <dbReference type="ARBA" id="ARBA00030776"/>
    </source>
</evidence>
<dbReference type="PROSITE" id="PS00829">
    <property type="entry name" value="GREAB_1"/>
    <property type="match status" value="1"/>
</dbReference>
<comment type="function">
    <text evidence="6 8 9">Necessary for efficient RNA polymerase transcription elongation past template-encoded arresting sites. The arresting sites in DNA have the property of trapping a certain fraction of elongating RNA polymerases that pass through, resulting in locked ternary complexes. Cleavage of the nascent transcript by cleavage factors such as GreA or GreB allows the resumption of elongation from the new 3'terminus. GreA releases sequences of 2 to 3 nucleotides.</text>
</comment>
<dbReference type="NCBIfam" id="NF001263">
    <property type="entry name" value="PRK00226.1-4"/>
    <property type="match status" value="1"/>
</dbReference>
<proteinExistence type="inferred from homology"/>
<evidence type="ECO:0000313" key="12">
    <source>
        <dbReference type="EMBL" id="ACU58738.1"/>
    </source>
</evidence>
<dbReference type="PANTHER" id="PTHR30437">
    <property type="entry name" value="TRANSCRIPTION ELONGATION FACTOR GREA"/>
    <property type="match status" value="1"/>
</dbReference>
<evidence type="ECO:0000259" key="10">
    <source>
        <dbReference type="Pfam" id="PF01272"/>
    </source>
</evidence>
<dbReference type="OrthoDB" id="9808774at2"/>